<gene>
    <name evidence="1" type="ORF">METZ01_LOCUS170178</name>
</gene>
<sequence length="108" mass="12409">VGACGGPDLPISTPKEFVGSQACAECHQDVYDRWERTLMANVIQDPTEHPEVVLGDFTNPNPLVTFELTDVAFTYGSKWKQRYFTRIGNEFFVFPAQWDVCNGEWRRY</sequence>
<dbReference type="EMBL" id="UINC01031379">
    <property type="protein sequence ID" value="SVB17324.1"/>
    <property type="molecule type" value="Genomic_DNA"/>
</dbReference>
<proteinExistence type="predicted"/>
<protein>
    <recommendedName>
        <fullName evidence="2">Cytochrome c-552/4 domain-containing protein</fullName>
    </recommendedName>
</protein>
<accession>A0A382BUM8</accession>
<feature type="non-terminal residue" evidence="1">
    <location>
        <position position="108"/>
    </location>
</feature>
<dbReference type="Gene3D" id="1.10.1130.10">
    <property type="entry name" value="Flavocytochrome C3, Chain A"/>
    <property type="match status" value="1"/>
</dbReference>
<name>A0A382BUM8_9ZZZZ</name>
<feature type="non-terminal residue" evidence="1">
    <location>
        <position position="1"/>
    </location>
</feature>
<dbReference type="AlphaFoldDB" id="A0A382BUM8"/>
<reference evidence="1" key="1">
    <citation type="submission" date="2018-05" db="EMBL/GenBank/DDBJ databases">
        <authorList>
            <person name="Lanie J.A."/>
            <person name="Ng W.-L."/>
            <person name="Kazmierczak K.M."/>
            <person name="Andrzejewski T.M."/>
            <person name="Davidsen T.M."/>
            <person name="Wayne K.J."/>
            <person name="Tettelin H."/>
            <person name="Glass J.I."/>
            <person name="Rusch D."/>
            <person name="Podicherti R."/>
            <person name="Tsui H.-C.T."/>
            <person name="Winkler M.E."/>
        </authorList>
    </citation>
    <scope>NUCLEOTIDE SEQUENCE</scope>
</reference>
<organism evidence="1">
    <name type="scientific">marine metagenome</name>
    <dbReference type="NCBI Taxonomy" id="408172"/>
    <lineage>
        <taxon>unclassified sequences</taxon>
        <taxon>metagenomes</taxon>
        <taxon>ecological metagenomes</taxon>
    </lineage>
</organism>
<dbReference type="SUPFAM" id="SSF48695">
    <property type="entry name" value="Multiheme cytochromes"/>
    <property type="match status" value="1"/>
</dbReference>
<evidence type="ECO:0000313" key="1">
    <source>
        <dbReference type="EMBL" id="SVB17324.1"/>
    </source>
</evidence>
<evidence type="ECO:0008006" key="2">
    <source>
        <dbReference type="Google" id="ProtNLM"/>
    </source>
</evidence>
<dbReference type="InterPro" id="IPR036280">
    <property type="entry name" value="Multihaem_cyt_sf"/>
</dbReference>